<sequence length="50" mass="5731">MVRDKEGFRGAGGVGIDDHNFTELLHNLERDFWRRGATPTLFQTPWSDSP</sequence>
<gene>
    <name evidence="1" type="ORF">HA333_07500</name>
</gene>
<accession>A0A832WGK8</accession>
<organism evidence="1 2">
    <name type="scientific">Pyrobaculum aerophilum</name>
    <dbReference type="NCBI Taxonomy" id="13773"/>
    <lineage>
        <taxon>Archaea</taxon>
        <taxon>Thermoproteota</taxon>
        <taxon>Thermoprotei</taxon>
        <taxon>Thermoproteales</taxon>
        <taxon>Thermoproteaceae</taxon>
        <taxon>Pyrobaculum</taxon>
    </lineage>
</organism>
<dbReference type="RefSeq" id="WP_011008889.1">
    <property type="nucleotide sequence ID" value="NZ_DAIOPL010000007.1"/>
</dbReference>
<reference evidence="1" key="1">
    <citation type="journal article" date="2020" name="bioRxiv">
        <title>A rank-normalized archaeal taxonomy based on genome phylogeny resolves widespread incomplete and uneven classifications.</title>
        <authorList>
            <person name="Rinke C."/>
            <person name="Chuvochina M."/>
            <person name="Mussig A.J."/>
            <person name="Chaumeil P.-A."/>
            <person name="Waite D.W."/>
            <person name="Whitman W.B."/>
            <person name="Parks D.H."/>
            <person name="Hugenholtz P."/>
        </authorList>
    </citation>
    <scope>NUCLEOTIDE SEQUENCE</scope>
    <source>
        <strain evidence="1">UBA8839</strain>
    </source>
</reference>
<comment type="caution">
    <text evidence="1">The sequence shown here is derived from an EMBL/GenBank/DDBJ whole genome shotgun (WGS) entry which is preliminary data.</text>
</comment>
<evidence type="ECO:0000313" key="1">
    <source>
        <dbReference type="EMBL" id="HII47278.1"/>
    </source>
</evidence>
<name>A0A832WGK8_9CREN</name>
<dbReference type="AlphaFoldDB" id="A0A832WGK8"/>
<evidence type="ECO:0000313" key="2">
    <source>
        <dbReference type="Proteomes" id="UP000651120"/>
    </source>
</evidence>
<proteinExistence type="predicted"/>
<dbReference type="Proteomes" id="UP000651120">
    <property type="component" value="Unassembled WGS sequence"/>
</dbReference>
<dbReference type="GeneID" id="43496613"/>
<protein>
    <submittedName>
        <fullName evidence="1">Uncharacterized protein</fullName>
    </submittedName>
</protein>
<dbReference type="EMBL" id="DUJP01000028">
    <property type="protein sequence ID" value="HII47278.1"/>
    <property type="molecule type" value="Genomic_DNA"/>
</dbReference>